<evidence type="ECO:0000259" key="1">
    <source>
        <dbReference type="Pfam" id="PF13672"/>
    </source>
</evidence>
<dbReference type="SUPFAM" id="SSF81606">
    <property type="entry name" value="PP2C-like"/>
    <property type="match status" value="1"/>
</dbReference>
<gene>
    <name evidence="2" type="ORF">FJZ00_08425</name>
</gene>
<comment type="caution">
    <text evidence="2">The sequence shown here is derived from an EMBL/GenBank/DDBJ whole genome shotgun (WGS) entry which is preliminary data.</text>
</comment>
<dbReference type="EMBL" id="VGJX01000469">
    <property type="protein sequence ID" value="MBM3275166.1"/>
    <property type="molecule type" value="Genomic_DNA"/>
</dbReference>
<accession>A0A938BLC9</accession>
<sequence length="245" mass="26736">MANQDWYGIWRSPDYLLLAVADGLSSAAQSGLGARYAIELILSVFQNALFAEVLERAQGKPERALLDKSDKAILSRWRWRFGEESSAFDTTLLALAITPQCVVTAQVGDGAILYRRTGESEVQRVEAPDKPFLNDPGATMATAKELEIKVVEPIGIDAFLLMTDGVADDVDLGVYPASLLDYLSSSPRAGTSGASHWDQALTKHLSEWPTPGHYDDKTLVVGIAKGQDRLIPEPFIDVKDCGEIR</sequence>
<proteinExistence type="predicted"/>
<protein>
    <submittedName>
        <fullName evidence="2">Protein phosphatase 2C domain-containing protein</fullName>
    </submittedName>
</protein>
<organism evidence="2 3">
    <name type="scientific">Candidatus Tanganyikabacteria bacterium</name>
    <dbReference type="NCBI Taxonomy" id="2961651"/>
    <lineage>
        <taxon>Bacteria</taxon>
        <taxon>Bacillati</taxon>
        <taxon>Candidatus Sericytochromatia</taxon>
        <taxon>Candidatus Tanganyikabacteria</taxon>
    </lineage>
</organism>
<dbReference type="Pfam" id="PF13672">
    <property type="entry name" value="PP2C_2"/>
    <property type="match status" value="1"/>
</dbReference>
<dbReference type="InterPro" id="IPR036457">
    <property type="entry name" value="PPM-type-like_dom_sf"/>
</dbReference>
<dbReference type="Proteomes" id="UP000703893">
    <property type="component" value="Unassembled WGS sequence"/>
</dbReference>
<dbReference type="AlphaFoldDB" id="A0A938BLC9"/>
<dbReference type="Gene3D" id="3.60.40.10">
    <property type="entry name" value="PPM-type phosphatase domain"/>
    <property type="match status" value="1"/>
</dbReference>
<feature type="domain" description="PPM-type phosphatase" evidence="1">
    <location>
        <begin position="2"/>
        <end position="171"/>
    </location>
</feature>
<reference evidence="2 3" key="1">
    <citation type="submission" date="2019-03" db="EMBL/GenBank/DDBJ databases">
        <title>Lake Tanganyika Metagenome-Assembled Genomes (MAGs).</title>
        <authorList>
            <person name="Tran P."/>
        </authorList>
    </citation>
    <scope>NUCLEOTIDE SEQUENCE [LARGE SCALE GENOMIC DNA]</scope>
    <source>
        <strain evidence="2">K_DeepCast_65m_m2_236</strain>
    </source>
</reference>
<dbReference type="InterPro" id="IPR001932">
    <property type="entry name" value="PPM-type_phosphatase-like_dom"/>
</dbReference>
<name>A0A938BLC9_9BACT</name>
<evidence type="ECO:0000313" key="3">
    <source>
        <dbReference type="Proteomes" id="UP000703893"/>
    </source>
</evidence>
<evidence type="ECO:0000313" key="2">
    <source>
        <dbReference type="EMBL" id="MBM3275166.1"/>
    </source>
</evidence>